<proteinExistence type="predicted"/>
<protein>
    <submittedName>
        <fullName evidence="2">Brinker DNA-binding domain-containing protein</fullName>
    </submittedName>
</protein>
<sequence>MEDLNLLPLHHHNLLPLSNNPNTIRPQRKLKIYGVEEKLDIIDYAKIIGNRAAGREYNVAESSIREWRKNETKLRNQAENARSTQNPNLEKEAFHQKLYGALV</sequence>
<dbReference type="WBParaSite" id="ES5_v2.g24429.t1">
    <property type="protein sequence ID" value="ES5_v2.g24429.t1"/>
    <property type="gene ID" value="ES5_v2.g24429"/>
</dbReference>
<organism evidence="1 2">
    <name type="scientific">Panagrolaimus sp. ES5</name>
    <dbReference type="NCBI Taxonomy" id="591445"/>
    <lineage>
        <taxon>Eukaryota</taxon>
        <taxon>Metazoa</taxon>
        <taxon>Ecdysozoa</taxon>
        <taxon>Nematoda</taxon>
        <taxon>Chromadorea</taxon>
        <taxon>Rhabditida</taxon>
        <taxon>Tylenchina</taxon>
        <taxon>Panagrolaimomorpha</taxon>
        <taxon>Panagrolaimoidea</taxon>
        <taxon>Panagrolaimidae</taxon>
        <taxon>Panagrolaimus</taxon>
    </lineage>
</organism>
<reference evidence="2" key="1">
    <citation type="submission" date="2022-11" db="UniProtKB">
        <authorList>
            <consortium name="WormBaseParasite"/>
        </authorList>
    </citation>
    <scope>IDENTIFICATION</scope>
</reference>
<accession>A0AC34G413</accession>
<dbReference type="Proteomes" id="UP000887579">
    <property type="component" value="Unplaced"/>
</dbReference>
<evidence type="ECO:0000313" key="1">
    <source>
        <dbReference type="Proteomes" id="UP000887579"/>
    </source>
</evidence>
<evidence type="ECO:0000313" key="2">
    <source>
        <dbReference type="WBParaSite" id="ES5_v2.g24429.t1"/>
    </source>
</evidence>
<name>A0AC34G413_9BILA</name>